<organism evidence="5">
    <name type="scientific">Desulfacinum infernum</name>
    <dbReference type="NCBI Taxonomy" id="35837"/>
    <lineage>
        <taxon>Bacteria</taxon>
        <taxon>Pseudomonadati</taxon>
        <taxon>Thermodesulfobacteriota</taxon>
        <taxon>Syntrophobacteria</taxon>
        <taxon>Syntrophobacterales</taxon>
        <taxon>Syntrophobacteraceae</taxon>
        <taxon>Desulfacinum</taxon>
    </lineage>
</organism>
<dbReference type="GO" id="GO:0008777">
    <property type="term" value="F:acetylornithine deacetylase activity"/>
    <property type="evidence" value="ECO:0007669"/>
    <property type="project" value="TreeGrafter"/>
</dbReference>
<dbReference type="GO" id="GO:0006526">
    <property type="term" value="P:L-arginine biosynthetic process"/>
    <property type="evidence" value="ECO:0007669"/>
    <property type="project" value="TreeGrafter"/>
</dbReference>
<dbReference type="InterPro" id="IPR011650">
    <property type="entry name" value="Peptidase_M20_dimer"/>
</dbReference>
<dbReference type="Pfam" id="PF01546">
    <property type="entry name" value="Peptidase_M20"/>
    <property type="match status" value="1"/>
</dbReference>
<gene>
    <name evidence="5" type="ORF">ENS06_14560</name>
</gene>
<comment type="caution">
    <text evidence="5">The sequence shown here is derived from an EMBL/GenBank/DDBJ whole genome shotgun (WGS) entry which is preliminary data.</text>
</comment>
<evidence type="ECO:0000313" key="5">
    <source>
        <dbReference type="EMBL" id="HFK98532.1"/>
    </source>
</evidence>
<dbReference type="Gene3D" id="3.40.630.10">
    <property type="entry name" value="Zn peptidases"/>
    <property type="match status" value="1"/>
</dbReference>
<dbReference type="EMBL" id="DSTK01000040">
    <property type="protein sequence ID" value="HFK98532.1"/>
    <property type="molecule type" value="Genomic_DNA"/>
</dbReference>
<dbReference type="SUPFAM" id="SSF53187">
    <property type="entry name" value="Zn-dependent exopeptidases"/>
    <property type="match status" value="1"/>
</dbReference>
<dbReference type="SUPFAM" id="SSF55031">
    <property type="entry name" value="Bacterial exopeptidase dimerisation domain"/>
    <property type="match status" value="1"/>
</dbReference>
<dbReference type="PANTHER" id="PTHR43808">
    <property type="entry name" value="ACETYLORNITHINE DEACETYLASE"/>
    <property type="match status" value="1"/>
</dbReference>
<keyword evidence="1" id="KW-0479">Metal-binding</keyword>
<proteinExistence type="predicted"/>
<dbReference type="InterPro" id="IPR036264">
    <property type="entry name" value="Bact_exopeptidase_dim_dom"/>
</dbReference>
<reference evidence="5" key="1">
    <citation type="journal article" date="2020" name="mSystems">
        <title>Genome- and Community-Level Interaction Insights into Carbon Utilization and Element Cycling Functions of Hydrothermarchaeota in Hydrothermal Sediment.</title>
        <authorList>
            <person name="Zhou Z."/>
            <person name="Liu Y."/>
            <person name="Xu W."/>
            <person name="Pan J."/>
            <person name="Luo Z.H."/>
            <person name="Li M."/>
        </authorList>
    </citation>
    <scope>NUCLEOTIDE SEQUENCE [LARGE SCALE GENOMIC DNA]</scope>
    <source>
        <strain evidence="5">SpSt-456</strain>
    </source>
</reference>
<name>A0A832A6B7_9BACT</name>
<evidence type="ECO:0000256" key="3">
    <source>
        <dbReference type="ARBA" id="ARBA00023285"/>
    </source>
</evidence>
<dbReference type="AlphaFoldDB" id="A0A832A6B7"/>
<keyword evidence="3" id="KW-0170">Cobalt</keyword>
<evidence type="ECO:0000256" key="1">
    <source>
        <dbReference type="ARBA" id="ARBA00022723"/>
    </source>
</evidence>
<evidence type="ECO:0000259" key="4">
    <source>
        <dbReference type="Pfam" id="PF07687"/>
    </source>
</evidence>
<feature type="domain" description="Peptidase M20 dimerisation" evidence="4">
    <location>
        <begin position="190"/>
        <end position="290"/>
    </location>
</feature>
<dbReference type="Pfam" id="PF07687">
    <property type="entry name" value="M20_dimer"/>
    <property type="match status" value="1"/>
</dbReference>
<accession>A0A832A6B7</accession>
<dbReference type="InterPro" id="IPR002933">
    <property type="entry name" value="Peptidase_M20"/>
</dbReference>
<evidence type="ECO:0000256" key="2">
    <source>
        <dbReference type="ARBA" id="ARBA00022801"/>
    </source>
</evidence>
<dbReference type="InterPro" id="IPR050072">
    <property type="entry name" value="Peptidase_M20A"/>
</dbReference>
<dbReference type="PANTHER" id="PTHR43808:SF31">
    <property type="entry name" value="N-ACETYL-L-CITRULLINE DEACETYLASE"/>
    <property type="match status" value="1"/>
</dbReference>
<dbReference type="Gene3D" id="3.30.70.360">
    <property type="match status" value="1"/>
</dbReference>
<sequence length="387" mass="43032">MHGSARGRLRPPCLPRAKGLSMRELVELTKKLITFRTMHTRPDEIRRCADFIESFLRSIPVDVTRMDCDGIPSLWVLPPTDRVPVLLMSHIDVVAGPESLFEPVERDGRLYGRGSIDDKYAVALSLVLLARHVKELAARGHGLERLPFGILITGDEEIGGYRGAREALSRIPADFAIALDGGSFKEIIVKEKGIVRLRLIAQGKTAHGARPWLGRNAIEILLEDLMAVKALFAEQTEDHWHRTLNIGLIHGGVSVNQVPDRAEAHLDIRYTENDDPDALVDAIRRTVRSHVDVVEREPLFFGKTSGPVQVLLNLVPGARLGRAHGASDARFLSQFGIPGIVWGADGEESQHAENEHVVIESLVRLYETLDRFLRIVGFAPPRTKDKK</sequence>
<protein>
    <submittedName>
        <fullName evidence="5">M20 family peptidase</fullName>
    </submittedName>
</protein>
<keyword evidence="2" id="KW-0378">Hydrolase</keyword>
<dbReference type="GO" id="GO:0046872">
    <property type="term" value="F:metal ion binding"/>
    <property type="evidence" value="ECO:0007669"/>
    <property type="project" value="UniProtKB-KW"/>
</dbReference>